<dbReference type="OrthoDB" id="4511384at2"/>
<dbReference type="GO" id="GO:0020037">
    <property type="term" value="F:heme binding"/>
    <property type="evidence" value="ECO:0007669"/>
    <property type="project" value="InterPro"/>
</dbReference>
<dbReference type="Pfam" id="PF00067">
    <property type="entry name" value="p450"/>
    <property type="match status" value="1"/>
</dbReference>
<evidence type="ECO:0000313" key="9">
    <source>
        <dbReference type="Proteomes" id="UP000238348"/>
    </source>
</evidence>
<keyword evidence="4 7" id="KW-0560">Oxidoreductase</keyword>
<dbReference type="InterPro" id="IPR017972">
    <property type="entry name" value="Cyt_P450_CS"/>
</dbReference>
<evidence type="ECO:0000256" key="5">
    <source>
        <dbReference type="ARBA" id="ARBA00023004"/>
    </source>
</evidence>
<dbReference type="InterPro" id="IPR002397">
    <property type="entry name" value="Cyt_P450_B"/>
</dbReference>
<evidence type="ECO:0000256" key="6">
    <source>
        <dbReference type="ARBA" id="ARBA00023033"/>
    </source>
</evidence>
<evidence type="ECO:0000256" key="1">
    <source>
        <dbReference type="ARBA" id="ARBA00010617"/>
    </source>
</evidence>
<sequence length="419" mass="46487">MKAAPEQIAPTPRGSLGELFNPFLPEQIEDPYPIYARARREEPVFYSPRLDVWIVTRYADIVAVLRDTDRFSSFNSLYVRAEPIPEVRAVLREGYEEFTSLVQSDPPDHTRVRAVFGKAFTPLRVAALEGHIRELTRELIDAFIRDGHAELVSQIALPLPGYVICDLLGVPRSEMKQLRAWHEDKQALMAGSAPPEAQVASARGYVAMQRYFQAQIEARRAEPREDLLSLLVPEEIGGSAALSMQEAVCNAMDLLAAGHETTTALLASGIDLLLAPPEVAEALRGDPSLIPGAIDEMLRCESPVRGFFRAVTADAEVARVRIPKGARVYLLYASGNRDEAEFADGERFDIHRRDAGKHLAFGKGIHFCVGSLLARTEAKIALEELLERLPGLRRGKDPARRSPFILMRAFDSLPIAWDA</sequence>
<evidence type="ECO:0000256" key="4">
    <source>
        <dbReference type="ARBA" id="ARBA00023002"/>
    </source>
</evidence>
<dbReference type="Gene3D" id="1.10.630.10">
    <property type="entry name" value="Cytochrome P450"/>
    <property type="match status" value="1"/>
</dbReference>
<dbReference type="AlphaFoldDB" id="A0A2L0F4M2"/>
<dbReference type="InterPro" id="IPR036396">
    <property type="entry name" value="Cyt_P450_sf"/>
</dbReference>
<dbReference type="FunFam" id="1.10.630.10:FF:000018">
    <property type="entry name" value="Cytochrome P450 monooxygenase"/>
    <property type="match status" value="1"/>
</dbReference>
<gene>
    <name evidence="8" type="ORF">SOCE26_080080</name>
</gene>
<comment type="similarity">
    <text evidence="1 7">Belongs to the cytochrome P450 family.</text>
</comment>
<keyword evidence="5 7" id="KW-0408">Iron</keyword>
<protein>
    <submittedName>
        <fullName evidence="8">Cytochrome P450</fullName>
    </submittedName>
</protein>
<dbReference type="EMBL" id="CP012673">
    <property type="protein sequence ID" value="AUX46502.1"/>
    <property type="molecule type" value="Genomic_DNA"/>
</dbReference>
<dbReference type="Proteomes" id="UP000238348">
    <property type="component" value="Chromosome"/>
</dbReference>
<evidence type="ECO:0000313" key="8">
    <source>
        <dbReference type="EMBL" id="AUX46502.1"/>
    </source>
</evidence>
<dbReference type="InterPro" id="IPR001128">
    <property type="entry name" value="Cyt_P450"/>
</dbReference>
<evidence type="ECO:0000256" key="3">
    <source>
        <dbReference type="ARBA" id="ARBA00022723"/>
    </source>
</evidence>
<dbReference type="PANTHER" id="PTHR46696:SF1">
    <property type="entry name" value="CYTOCHROME P450 YJIB-RELATED"/>
    <property type="match status" value="1"/>
</dbReference>
<dbReference type="PANTHER" id="PTHR46696">
    <property type="entry name" value="P450, PUTATIVE (EUROFUNG)-RELATED"/>
    <property type="match status" value="1"/>
</dbReference>
<dbReference type="GO" id="GO:0005506">
    <property type="term" value="F:iron ion binding"/>
    <property type="evidence" value="ECO:0007669"/>
    <property type="project" value="InterPro"/>
</dbReference>
<organism evidence="8 9">
    <name type="scientific">Sorangium cellulosum</name>
    <name type="common">Polyangium cellulosum</name>
    <dbReference type="NCBI Taxonomy" id="56"/>
    <lineage>
        <taxon>Bacteria</taxon>
        <taxon>Pseudomonadati</taxon>
        <taxon>Myxococcota</taxon>
        <taxon>Polyangia</taxon>
        <taxon>Polyangiales</taxon>
        <taxon>Polyangiaceae</taxon>
        <taxon>Sorangium</taxon>
    </lineage>
</organism>
<keyword evidence="2 7" id="KW-0349">Heme</keyword>
<name>A0A2L0F4M2_SORCE</name>
<dbReference type="GO" id="GO:0016705">
    <property type="term" value="F:oxidoreductase activity, acting on paired donors, with incorporation or reduction of molecular oxygen"/>
    <property type="evidence" value="ECO:0007669"/>
    <property type="project" value="InterPro"/>
</dbReference>
<proteinExistence type="inferred from homology"/>
<dbReference type="CDD" id="cd11078">
    <property type="entry name" value="CYP130-like"/>
    <property type="match status" value="1"/>
</dbReference>
<accession>A0A2L0F4M2</accession>
<dbReference type="GO" id="GO:0004497">
    <property type="term" value="F:monooxygenase activity"/>
    <property type="evidence" value="ECO:0007669"/>
    <property type="project" value="UniProtKB-KW"/>
</dbReference>
<reference evidence="8 9" key="1">
    <citation type="submission" date="2015-09" db="EMBL/GenBank/DDBJ databases">
        <title>Sorangium comparison.</title>
        <authorList>
            <person name="Zaburannyi N."/>
            <person name="Bunk B."/>
            <person name="Overmann J."/>
            <person name="Mueller R."/>
        </authorList>
    </citation>
    <scope>NUCLEOTIDE SEQUENCE [LARGE SCALE GENOMIC DNA]</scope>
    <source>
        <strain evidence="8 9">So ce26</strain>
    </source>
</reference>
<keyword evidence="6 7" id="KW-0503">Monooxygenase</keyword>
<dbReference type="PRINTS" id="PR00359">
    <property type="entry name" value="BP450"/>
</dbReference>
<evidence type="ECO:0000256" key="7">
    <source>
        <dbReference type="RuleBase" id="RU000461"/>
    </source>
</evidence>
<evidence type="ECO:0000256" key="2">
    <source>
        <dbReference type="ARBA" id="ARBA00022617"/>
    </source>
</evidence>
<dbReference type="RefSeq" id="WP_104984672.1">
    <property type="nucleotide sequence ID" value="NZ_CP012673.1"/>
</dbReference>
<dbReference type="SUPFAM" id="SSF48264">
    <property type="entry name" value="Cytochrome P450"/>
    <property type="match status" value="1"/>
</dbReference>
<dbReference type="PROSITE" id="PS00086">
    <property type="entry name" value="CYTOCHROME_P450"/>
    <property type="match status" value="1"/>
</dbReference>
<keyword evidence="3 7" id="KW-0479">Metal-binding</keyword>